<proteinExistence type="predicted"/>
<reference evidence="2 3" key="1">
    <citation type="journal article" date="2019" name="Sci. Rep.">
        <title>Orb-weaving spider Araneus ventricosus genome elucidates the spidroin gene catalogue.</title>
        <authorList>
            <person name="Kono N."/>
            <person name="Nakamura H."/>
            <person name="Ohtoshi R."/>
            <person name="Moran D.A.P."/>
            <person name="Shinohara A."/>
            <person name="Yoshida Y."/>
            <person name="Fujiwara M."/>
            <person name="Mori M."/>
            <person name="Tomita M."/>
            <person name="Arakawa K."/>
        </authorList>
    </citation>
    <scope>NUCLEOTIDE SEQUENCE [LARGE SCALE GENOMIC DNA]</scope>
</reference>
<comment type="caution">
    <text evidence="2">The sequence shown here is derived from an EMBL/GenBank/DDBJ whole genome shotgun (WGS) entry which is preliminary data.</text>
</comment>
<dbReference type="Proteomes" id="UP000499080">
    <property type="component" value="Unassembled WGS sequence"/>
</dbReference>
<gene>
    <name evidence="2" type="ORF">AVEN_237861_1</name>
</gene>
<evidence type="ECO:0000313" key="3">
    <source>
        <dbReference type="Proteomes" id="UP000499080"/>
    </source>
</evidence>
<name>A0A4Y2L748_ARAVE</name>
<evidence type="ECO:0000313" key="2">
    <source>
        <dbReference type="EMBL" id="GBN10314.1"/>
    </source>
</evidence>
<accession>A0A4Y2L748</accession>
<evidence type="ECO:0000256" key="1">
    <source>
        <dbReference type="SAM" id="MobiDB-lite"/>
    </source>
</evidence>
<organism evidence="2 3">
    <name type="scientific">Araneus ventricosus</name>
    <name type="common">Orbweaver spider</name>
    <name type="synonym">Epeira ventricosa</name>
    <dbReference type="NCBI Taxonomy" id="182803"/>
    <lineage>
        <taxon>Eukaryota</taxon>
        <taxon>Metazoa</taxon>
        <taxon>Ecdysozoa</taxon>
        <taxon>Arthropoda</taxon>
        <taxon>Chelicerata</taxon>
        <taxon>Arachnida</taxon>
        <taxon>Araneae</taxon>
        <taxon>Araneomorphae</taxon>
        <taxon>Entelegynae</taxon>
        <taxon>Araneoidea</taxon>
        <taxon>Araneidae</taxon>
        <taxon>Araneus</taxon>
    </lineage>
</organism>
<feature type="region of interest" description="Disordered" evidence="1">
    <location>
        <begin position="1"/>
        <end position="29"/>
    </location>
</feature>
<protein>
    <submittedName>
        <fullName evidence="2">Uncharacterized protein</fullName>
    </submittedName>
</protein>
<dbReference type="AlphaFoldDB" id="A0A4Y2L748"/>
<keyword evidence="3" id="KW-1185">Reference proteome</keyword>
<sequence length="97" mass="11454">MVDITQFDGSCSKSELEDGPTICDDSSRSSMSYKNRFEQEFRKFFCSSCLTRLWQVYLPSNSWIFKCEFQGWHKFSLTFSMKQKPRCSIFLSQTITK</sequence>
<dbReference type="EMBL" id="BGPR01005450">
    <property type="protein sequence ID" value="GBN10314.1"/>
    <property type="molecule type" value="Genomic_DNA"/>
</dbReference>